<evidence type="ECO:0000256" key="11">
    <source>
        <dbReference type="ARBA" id="ARBA00068280"/>
    </source>
</evidence>
<dbReference type="InterPro" id="IPR033708">
    <property type="entry name" value="Anticodon_Ile_BEm"/>
</dbReference>
<feature type="domain" description="Methionyl/Valyl/Leucyl/Isoleucyl-tRNA synthetase anticodon-binding" evidence="15">
    <location>
        <begin position="880"/>
        <end position="1037"/>
    </location>
</feature>
<comment type="caution">
    <text evidence="16">The sequence shown here is derived from an EMBL/GenBank/DDBJ whole genome shotgun (WGS) entry which is preliminary data.</text>
</comment>
<dbReference type="Pfam" id="PF08264">
    <property type="entry name" value="Anticodon_1"/>
    <property type="match status" value="1"/>
</dbReference>
<evidence type="ECO:0000259" key="14">
    <source>
        <dbReference type="Pfam" id="PF00133"/>
    </source>
</evidence>
<comment type="subcellular location">
    <subcellularLocation>
        <location evidence="1">Mitochondrion</location>
    </subcellularLocation>
</comment>
<accession>A0A0G2DZX1</accession>
<dbReference type="NCBIfam" id="TIGR00392">
    <property type="entry name" value="ileS"/>
    <property type="match status" value="1"/>
</dbReference>
<comment type="similarity">
    <text evidence="2 12">Belongs to the class-I aminoacyl-tRNA synthetase family.</text>
</comment>
<dbReference type="InterPro" id="IPR014729">
    <property type="entry name" value="Rossmann-like_a/b/a_fold"/>
</dbReference>
<dbReference type="AlphaFoldDB" id="A0A0G2DZX1"/>
<dbReference type="GO" id="GO:0005739">
    <property type="term" value="C:mitochondrion"/>
    <property type="evidence" value="ECO:0007669"/>
    <property type="project" value="UniProtKB-SubCell"/>
</dbReference>
<keyword evidence="4 12" id="KW-0436">Ligase</keyword>
<dbReference type="PROSITE" id="PS00178">
    <property type="entry name" value="AA_TRNA_LIGASE_I"/>
    <property type="match status" value="1"/>
</dbReference>
<dbReference type="Gene3D" id="1.10.10.830">
    <property type="entry name" value="Ile-tRNA synthetase CP2 domain-like"/>
    <property type="match status" value="1"/>
</dbReference>
<evidence type="ECO:0000256" key="13">
    <source>
        <dbReference type="SAM" id="MobiDB-lite"/>
    </source>
</evidence>
<reference evidence="16 17" key="1">
    <citation type="submission" date="2015-05" db="EMBL/GenBank/DDBJ databases">
        <title>Distinctive expansion of gene families associated with plant cell wall degradation and secondary metabolism in the genomes of grapevine trunk pathogens.</title>
        <authorList>
            <person name="Lawrence D.P."/>
            <person name="Travadon R."/>
            <person name="Rolshausen P.E."/>
            <person name="Baumgartner K."/>
        </authorList>
    </citation>
    <scope>NUCLEOTIDE SEQUENCE [LARGE SCALE GENOMIC DNA]</scope>
    <source>
        <strain evidence="16">UCRPC4</strain>
    </source>
</reference>
<protein>
    <recommendedName>
        <fullName evidence="11">Isoleucine--tRNA ligase, mitochondrial</fullName>
        <ecNumber evidence="3">6.1.1.5</ecNumber>
    </recommendedName>
    <alternativeName>
        <fullName evidence="9">Isoleucyl-tRNA synthetase</fullName>
    </alternativeName>
</protein>
<dbReference type="GO" id="GO:0002161">
    <property type="term" value="F:aminoacyl-tRNA deacylase activity"/>
    <property type="evidence" value="ECO:0007669"/>
    <property type="project" value="InterPro"/>
</dbReference>
<name>A0A0G2DZX1_PHACM</name>
<dbReference type="InterPro" id="IPR013155">
    <property type="entry name" value="M/V/L/I-tRNA-synth_anticd-bd"/>
</dbReference>
<keyword evidence="6 12" id="KW-0067">ATP-binding</keyword>
<comment type="catalytic activity">
    <reaction evidence="10">
        <text>tRNA(Ile) + L-isoleucine + ATP = L-isoleucyl-tRNA(Ile) + AMP + diphosphate</text>
        <dbReference type="Rhea" id="RHEA:11060"/>
        <dbReference type="Rhea" id="RHEA-COMP:9666"/>
        <dbReference type="Rhea" id="RHEA-COMP:9695"/>
        <dbReference type="ChEBI" id="CHEBI:30616"/>
        <dbReference type="ChEBI" id="CHEBI:33019"/>
        <dbReference type="ChEBI" id="CHEBI:58045"/>
        <dbReference type="ChEBI" id="CHEBI:78442"/>
        <dbReference type="ChEBI" id="CHEBI:78528"/>
        <dbReference type="ChEBI" id="CHEBI:456215"/>
        <dbReference type="EC" id="6.1.1.5"/>
    </reaction>
</comment>
<evidence type="ECO:0000256" key="2">
    <source>
        <dbReference type="ARBA" id="ARBA00005594"/>
    </source>
</evidence>
<dbReference type="InterPro" id="IPR009008">
    <property type="entry name" value="Val/Leu/Ile-tRNA-synth_edit"/>
</dbReference>
<dbReference type="SUPFAM" id="SSF52374">
    <property type="entry name" value="Nucleotidylyl transferase"/>
    <property type="match status" value="1"/>
</dbReference>
<feature type="compositionally biased region" description="Polar residues" evidence="13">
    <location>
        <begin position="1140"/>
        <end position="1150"/>
    </location>
</feature>
<dbReference type="PANTHER" id="PTHR42765:SF1">
    <property type="entry name" value="ISOLEUCINE--TRNA LIGASE, MITOCHONDRIAL"/>
    <property type="match status" value="1"/>
</dbReference>
<dbReference type="InterPro" id="IPR001412">
    <property type="entry name" value="aa-tRNA-synth_I_CS"/>
</dbReference>
<feature type="compositionally biased region" description="Basic and acidic residues" evidence="13">
    <location>
        <begin position="1"/>
        <end position="26"/>
    </location>
</feature>
<feature type="region of interest" description="Disordered" evidence="13">
    <location>
        <begin position="1127"/>
        <end position="1150"/>
    </location>
</feature>
<dbReference type="InterPro" id="IPR009080">
    <property type="entry name" value="tRNAsynth_Ia_anticodon-bd"/>
</dbReference>
<feature type="region of interest" description="Disordered" evidence="13">
    <location>
        <begin position="87"/>
        <end position="114"/>
    </location>
</feature>
<keyword evidence="17" id="KW-1185">Reference proteome</keyword>
<keyword evidence="8 12" id="KW-0030">Aminoacyl-tRNA synthetase</keyword>
<evidence type="ECO:0000256" key="5">
    <source>
        <dbReference type="ARBA" id="ARBA00022741"/>
    </source>
</evidence>
<evidence type="ECO:0000256" key="8">
    <source>
        <dbReference type="ARBA" id="ARBA00023146"/>
    </source>
</evidence>
<proteinExistence type="inferred from homology"/>
<dbReference type="CDD" id="cd07960">
    <property type="entry name" value="Anticodon_Ia_Ile_BEm"/>
    <property type="match status" value="1"/>
</dbReference>
<dbReference type="Pfam" id="PF00133">
    <property type="entry name" value="tRNA-synt_1"/>
    <property type="match status" value="1"/>
</dbReference>
<dbReference type="SUPFAM" id="SSF47323">
    <property type="entry name" value="Anticodon-binding domain of a subclass of class I aminoacyl-tRNA synthetases"/>
    <property type="match status" value="1"/>
</dbReference>
<organism evidence="16 17">
    <name type="scientific">Phaeomoniella chlamydospora</name>
    <name type="common">Phaeoacremonium chlamydosporum</name>
    <dbReference type="NCBI Taxonomy" id="158046"/>
    <lineage>
        <taxon>Eukaryota</taxon>
        <taxon>Fungi</taxon>
        <taxon>Dikarya</taxon>
        <taxon>Ascomycota</taxon>
        <taxon>Pezizomycotina</taxon>
        <taxon>Eurotiomycetes</taxon>
        <taxon>Chaetothyriomycetidae</taxon>
        <taxon>Phaeomoniellales</taxon>
        <taxon>Phaeomoniellaceae</taxon>
        <taxon>Phaeomoniella</taxon>
    </lineage>
</organism>
<gene>
    <name evidence="16" type="ORF">UCRPC4_g06192</name>
</gene>
<dbReference type="GO" id="GO:0005524">
    <property type="term" value="F:ATP binding"/>
    <property type="evidence" value="ECO:0007669"/>
    <property type="project" value="UniProtKB-KW"/>
</dbReference>
<evidence type="ECO:0000256" key="10">
    <source>
        <dbReference type="ARBA" id="ARBA00048359"/>
    </source>
</evidence>
<dbReference type="GO" id="GO:0006428">
    <property type="term" value="P:isoleucyl-tRNA aminoacylation"/>
    <property type="evidence" value="ECO:0007669"/>
    <property type="project" value="InterPro"/>
</dbReference>
<evidence type="ECO:0000256" key="9">
    <source>
        <dbReference type="ARBA" id="ARBA00032665"/>
    </source>
</evidence>
<evidence type="ECO:0000313" key="17">
    <source>
        <dbReference type="Proteomes" id="UP000053317"/>
    </source>
</evidence>
<dbReference type="Gene3D" id="3.90.740.10">
    <property type="entry name" value="Valyl/Leucyl/Isoleucyl-tRNA synthetase, editing domain"/>
    <property type="match status" value="1"/>
</dbReference>
<dbReference type="InterPro" id="IPR002300">
    <property type="entry name" value="aa-tRNA-synth_Ia"/>
</dbReference>
<reference evidence="16 17" key="2">
    <citation type="submission" date="2015-05" db="EMBL/GenBank/DDBJ databases">
        <authorList>
            <person name="Morales-Cruz A."/>
            <person name="Amrine K.C."/>
            <person name="Cantu D."/>
        </authorList>
    </citation>
    <scope>NUCLEOTIDE SEQUENCE [LARGE SCALE GENOMIC DNA]</scope>
    <source>
        <strain evidence="16">UCRPC4</strain>
    </source>
</reference>
<dbReference type="FunFam" id="3.40.50.620:FF:000111">
    <property type="entry name" value="Mitochondrial isoleucyl-tRNA synthetase"/>
    <property type="match status" value="1"/>
</dbReference>
<evidence type="ECO:0000256" key="6">
    <source>
        <dbReference type="ARBA" id="ARBA00022840"/>
    </source>
</evidence>
<evidence type="ECO:0000259" key="15">
    <source>
        <dbReference type="Pfam" id="PF08264"/>
    </source>
</evidence>
<evidence type="ECO:0000256" key="1">
    <source>
        <dbReference type="ARBA" id="ARBA00004173"/>
    </source>
</evidence>
<keyword evidence="5 12" id="KW-0547">Nucleotide-binding</keyword>
<dbReference type="EMBL" id="LCWF01000178">
    <property type="protein sequence ID" value="KKY15691.1"/>
    <property type="molecule type" value="Genomic_DNA"/>
</dbReference>
<feature type="compositionally biased region" description="Polar residues" evidence="13">
    <location>
        <begin position="1179"/>
        <end position="1193"/>
    </location>
</feature>
<dbReference type="EC" id="6.1.1.5" evidence="3"/>
<dbReference type="GO" id="GO:0032543">
    <property type="term" value="P:mitochondrial translation"/>
    <property type="evidence" value="ECO:0007669"/>
    <property type="project" value="TreeGrafter"/>
</dbReference>
<dbReference type="Proteomes" id="UP000053317">
    <property type="component" value="Unassembled WGS sequence"/>
</dbReference>
<feature type="region of interest" description="Disordered" evidence="13">
    <location>
        <begin position="1"/>
        <end position="27"/>
    </location>
</feature>
<evidence type="ECO:0000256" key="4">
    <source>
        <dbReference type="ARBA" id="ARBA00022598"/>
    </source>
</evidence>
<dbReference type="OrthoDB" id="10264412at2759"/>
<feature type="compositionally biased region" description="Basic and acidic residues" evidence="13">
    <location>
        <begin position="87"/>
        <end position="101"/>
    </location>
</feature>
<dbReference type="PRINTS" id="PR00984">
    <property type="entry name" value="TRNASYNTHILE"/>
</dbReference>
<dbReference type="GO" id="GO:0004822">
    <property type="term" value="F:isoleucine-tRNA ligase activity"/>
    <property type="evidence" value="ECO:0007669"/>
    <property type="project" value="UniProtKB-EC"/>
</dbReference>
<feature type="region of interest" description="Disordered" evidence="13">
    <location>
        <begin position="1164"/>
        <end position="1222"/>
    </location>
</feature>
<dbReference type="InterPro" id="IPR050081">
    <property type="entry name" value="Ile-tRNA_ligase"/>
</dbReference>
<dbReference type="GO" id="GO:0000049">
    <property type="term" value="F:tRNA binding"/>
    <property type="evidence" value="ECO:0007669"/>
    <property type="project" value="InterPro"/>
</dbReference>
<dbReference type="PANTHER" id="PTHR42765">
    <property type="entry name" value="SOLEUCYL-TRNA SYNTHETASE"/>
    <property type="match status" value="1"/>
</dbReference>
<feature type="domain" description="Aminoacyl-tRNA synthetase class Ia" evidence="14">
    <location>
        <begin position="202"/>
        <end position="835"/>
    </location>
</feature>
<feature type="region of interest" description="Disordered" evidence="13">
    <location>
        <begin position="41"/>
        <end position="65"/>
    </location>
</feature>
<evidence type="ECO:0000256" key="12">
    <source>
        <dbReference type="RuleBase" id="RU363035"/>
    </source>
</evidence>
<dbReference type="InterPro" id="IPR002301">
    <property type="entry name" value="Ile-tRNA-ligase"/>
</dbReference>
<dbReference type="Gene3D" id="1.10.730.20">
    <property type="match status" value="1"/>
</dbReference>
<keyword evidence="7 12" id="KW-0648">Protein biosynthesis</keyword>
<feature type="compositionally biased region" description="Basic and acidic residues" evidence="13">
    <location>
        <begin position="55"/>
        <end position="65"/>
    </location>
</feature>
<dbReference type="Gene3D" id="3.40.50.620">
    <property type="entry name" value="HUPs"/>
    <property type="match status" value="2"/>
</dbReference>
<evidence type="ECO:0000256" key="7">
    <source>
        <dbReference type="ARBA" id="ARBA00022917"/>
    </source>
</evidence>
<evidence type="ECO:0000256" key="3">
    <source>
        <dbReference type="ARBA" id="ARBA00013165"/>
    </source>
</evidence>
<feature type="compositionally biased region" description="Basic and acidic residues" evidence="13">
    <location>
        <begin position="1194"/>
        <end position="1208"/>
    </location>
</feature>
<dbReference type="SUPFAM" id="SSF50677">
    <property type="entry name" value="ValRS/IleRS/LeuRS editing domain"/>
    <property type="match status" value="1"/>
</dbReference>
<evidence type="ECO:0000313" key="16">
    <source>
        <dbReference type="EMBL" id="KKY15691.1"/>
    </source>
</evidence>
<sequence length="1230" mass="139867">MFKKRTQEAKAEKDLTNDDPGDDRPRQTFWRYVIRDLNQDVPLPEWEEDEGGLSESERRDTVEKLKGRGRVVAYAEWSWKPSHWVQEMDDKDKESQSRNKDEEQDERGDTLKTPSTVNMVLITTFMKKIKALRKRLVGGKEHYSESIPFLMKAMRLSSTIRLPSTNFPPRAKPEDLSKYVDQSSDELYHWQRRQRPATSGGSEDDNNFILHDGPPYANGDLHVGHAVNKILKDIICRFQLSQGKRVEYVPGWDCHGLPIELKALEQHKKGLKDQPFPSPTEIRQIARRLAETTVERQKEQFRSWGIMADWDNAWKTMDKEFELRQLSVFLSLYSQGLITRQHKPVYWSPSTLTALAEAELEYKDDHTSTAAFVAYPLDVPEDTNASHFSGVKALIWTTTPWTLPANQAIAIREDMTYSIVESEEFGRLFIAKSRLDFVKDKAGIVFNVLEDHIPGSFLIEKGFTYRSPFDKSDIGRPIYTASFVTDSTGTGLVHCAPGHGMDDYNALRLWIKDGKVRVKAPIDDGGHFTADAMPDDPGYLHGLFIYGAGQKKVLQYLIDKKMLVHSYSLKHKYPYDWRSKKPIVIRATAQWFADVHRIKYMAIQSLEDVMFLPGTGKTRLKSFLENRSEWCISRQRAWGVPIPALYDQRTGEAVMTEQTITHIMQIIRDRGIDAWWSDPEDDPAWVHPSLLADSSPHDFRRGTDTMDVWFDSGTSWSEIMQRYGAGRDTLADLYIEGTDQHRGWFQSSLLTSIGYQTATKKIASPKAPYGALLTHGFTLDAQGKKMSKSLGNVISPLQILTGKMSGFQQQKDSGLGPDALRLWVASNDFTTDIVVSPQAVKNIHQLLHKLRTTFKMIIGNLSDFDPEHKIPVESMTFYERVLYKRLLHVENDVLAAYTNFEFHKAISRLTSYISHDFSSVFLESVKDRLYCDQLKSRTRLSALSLLLFNLETLQRLLGPICPLLVQETWAHTPPLLKDSMTHPLLKAHDETPSPPSQESTTSSYDEAWDLLMSLNSTIKPLQEKAREAKHMTSSTQSSVNINILEPEIPEHQSTTTAILLQSLLPHLPDFFVVSRFTLNTTIPSPTWLYESTISIPSSTSKIQIQVFNPAGDKCERCWRWIVGSTSQEGGAGAGVESKSTDQTPTLTSQKSIPEKILQAYEFGVPPTEKSQKQAKNKTTKQVPTSTPMSTHDQNQNRKEEKEKEKEDPQIQPSPSTPKLCNRCIDVLSSI</sequence>